<evidence type="ECO:0000313" key="1">
    <source>
        <dbReference type="EMBL" id="MPN49061.1"/>
    </source>
</evidence>
<sequence length="175" mass="20370">MLNEAQQKMKTAGMEARFVTGDMKKFVVDKPIDAIICACDGVNYLVNDADLVSFFKTCWLNLKVGGVLIFDISSYNKLTNILGNNMFYDDREDVTCLWQNKISNNMLYMELTFFIKEDHLYRRLDEEHIQRAYKIDDVKQLLEGAGFGFIKSYNFLTKEEATEKNERIQFLAVKQ</sequence>
<dbReference type="AlphaFoldDB" id="A0A645ICI1"/>
<accession>A0A645ICI1</accession>
<name>A0A645ICI1_9ZZZZ</name>
<dbReference type="SUPFAM" id="SSF53335">
    <property type="entry name" value="S-adenosyl-L-methionine-dependent methyltransferases"/>
    <property type="match status" value="1"/>
</dbReference>
<dbReference type="Gene3D" id="3.40.50.150">
    <property type="entry name" value="Vaccinia Virus protein VP39"/>
    <property type="match status" value="1"/>
</dbReference>
<dbReference type="EMBL" id="VSSQ01111961">
    <property type="protein sequence ID" value="MPN49061.1"/>
    <property type="molecule type" value="Genomic_DNA"/>
</dbReference>
<reference evidence="1" key="1">
    <citation type="submission" date="2019-08" db="EMBL/GenBank/DDBJ databases">
        <authorList>
            <person name="Kucharzyk K."/>
            <person name="Murdoch R.W."/>
            <person name="Higgins S."/>
            <person name="Loffler F."/>
        </authorList>
    </citation>
    <scope>NUCLEOTIDE SEQUENCE</scope>
</reference>
<proteinExistence type="predicted"/>
<protein>
    <recommendedName>
        <fullName evidence="2">Methyltransferase domain-containing protein</fullName>
    </recommendedName>
</protein>
<dbReference type="InterPro" id="IPR029063">
    <property type="entry name" value="SAM-dependent_MTases_sf"/>
</dbReference>
<organism evidence="1">
    <name type="scientific">bioreactor metagenome</name>
    <dbReference type="NCBI Taxonomy" id="1076179"/>
    <lineage>
        <taxon>unclassified sequences</taxon>
        <taxon>metagenomes</taxon>
        <taxon>ecological metagenomes</taxon>
    </lineage>
</organism>
<gene>
    <name evidence="1" type="ORF">SDC9_196674</name>
</gene>
<comment type="caution">
    <text evidence="1">The sequence shown here is derived from an EMBL/GenBank/DDBJ whole genome shotgun (WGS) entry which is preliminary data.</text>
</comment>
<evidence type="ECO:0008006" key="2">
    <source>
        <dbReference type="Google" id="ProtNLM"/>
    </source>
</evidence>
<dbReference type="Gene3D" id="2.20.25.110">
    <property type="entry name" value="S-adenosyl-L-methionine-dependent methyltransferases"/>
    <property type="match status" value="1"/>
</dbReference>